<proteinExistence type="predicted"/>
<sequence>MTTPAIPHSAVITDEIIRGSLVAITDEMKTNLMRTAYNPIIYEALDYTVGLFDANGDTVSIGLGLPMFIKGLSETVKAKIAHWGLDGIRPGDVLLTNDAYVTGSHLNHIVLTVPVFHGGRVVAFASSMAHWIDIGGVLGGRTTDIYSEGLQIPFCKVVKDGVEDQEILGFIEMNVRRPELAFGDYRAQIAAIRTGQRRLSALLDRYGLDTVASSIERMYAHSEALARAAVAQVPDGTYSAETLMDDDGITDAPIPIKVTVTVEGDRMIVDLSEISPQVAGYFNSGAAAGRSASQVAFKCLTTPLQMPINEGAFRALEVVLPPGRVVSAERPAAMQWWMTIPVTVVETIFKALATAMPEQVHAAHHADLNIAHLSGIDPQGRFFQDLVNIPGGGWGAGRHADGMAATVCINDGDTHNTPVEANEARLPILVETYRLRNDSGGAGRHRGGLGVEMTTRVLCTSRFSAGIERTRSAPWGLDGGRAALPNEVRYSVDGEDVVPSTGKIDATMLAPGDYISIRSGGGGGYGHPFDRLVEAVARDVVEGYVSTAVAFDVYGVAVDARGVVDHEQTRRLRAQNREVTA</sequence>
<dbReference type="RefSeq" id="WP_345422555.1">
    <property type="nucleotide sequence ID" value="NZ_BAABGT010000075.1"/>
</dbReference>
<dbReference type="PANTHER" id="PTHR11365">
    <property type="entry name" value="5-OXOPROLINASE RELATED"/>
    <property type="match status" value="1"/>
</dbReference>
<protein>
    <submittedName>
        <fullName evidence="2">Hydantoinase B/oxoprolinase family protein</fullName>
    </submittedName>
</protein>
<feature type="domain" description="Hydantoinase B/oxoprolinase" evidence="1">
    <location>
        <begin position="12"/>
        <end position="528"/>
    </location>
</feature>
<organism evidence="2 3">
    <name type="scientific">Pseudonocardia xishanensis</name>
    <dbReference type="NCBI Taxonomy" id="630995"/>
    <lineage>
        <taxon>Bacteria</taxon>
        <taxon>Bacillati</taxon>
        <taxon>Actinomycetota</taxon>
        <taxon>Actinomycetes</taxon>
        <taxon>Pseudonocardiales</taxon>
        <taxon>Pseudonocardiaceae</taxon>
        <taxon>Pseudonocardia</taxon>
    </lineage>
</organism>
<evidence type="ECO:0000259" key="1">
    <source>
        <dbReference type="Pfam" id="PF02538"/>
    </source>
</evidence>
<dbReference type="InterPro" id="IPR045079">
    <property type="entry name" value="Oxoprolinase-like"/>
</dbReference>
<dbReference type="Pfam" id="PF02538">
    <property type="entry name" value="Hydantoinase_B"/>
    <property type="match status" value="1"/>
</dbReference>
<accession>A0ABP8RYV9</accession>
<dbReference type="EMBL" id="BAABGT010000075">
    <property type="protein sequence ID" value="GAA4552778.1"/>
    <property type="molecule type" value="Genomic_DNA"/>
</dbReference>
<dbReference type="PANTHER" id="PTHR11365:SF23">
    <property type="entry name" value="HYPOTHETICAL 5-OXOPROLINASE (EUROFUNG)-RELATED"/>
    <property type="match status" value="1"/>
</dbReference>
<gene>
    <name evidence="2" type="ORF">GCM10023175_47170</name>
</gene>
<dbReference type="InterPro" id="IPR003692">
    <property type="entry name" value="Hydantoinase_B"/>
</dbReference>
<name>A0ABP8RYV9_9PSEU</name>
<reference evidence="3" key="1">
    <citation type="journal article" date="2019" name="Int. J. Syst. Evol. Microbiol.">
        <title>The Global Catalogue of Microorganisms (GCM) 10K type strain sequencing project: providing services to taxonomists for standard genome sequencing and annotation.</title>
        <authorList>
            <consortium name="The Broad Institute Genomics Platform"/>
            <consortium name="The Broad Institute Genome Sequencing Center for Infectious Disease"/>
            <person name="Wu L."/>
            <person name="Ma J."/>
        </authorList>
    </citation>
    <scope>NUCLEOTIDE SEQUENCE [LARGE SCALE GENOMIC DNA]</scope>
    <source>
        <strain evidence="3">JCM 17906</strain>
    </source>
</reference>
<comment type="caution">
    <text evidence="2">The sequence shown here is derived from an EMBL/GenBank/DDBJ whole genome shotgun (WGS) entry which is preliminary data.</text>
</comment>
<dbReference type="Proteomes" id="UP001501598">
    <property type="component" value="Unassembled WGS sequence"/>
</dbReference>
<keyword evidence="3" id="KW-1185">Reference proteome</keyword>
<evidence type="ECO:0000313" key="3">
    <source>
        <dbReference type="Proteomes" id="UP001501598"/>
    </source>
</evidence>
<evidence type="ECO:0000313" key="2">
    <source>
        <dbReference type="EMBL" id="GAA4552778.1"/>
    </source>
</evidence>